<evidence type="ECO:0000256" key="1">
    <source>
        <dbReference type="SAM" id="Phobius"/>
    </source>
</evidence>
<organism evidence="2 3">
    <name type="scientific">Aliicoccus persicus</name>
    <dbReference type="NCBI Taxonomy" id="930138"/>
    <lineage>
        <taxon>Bacteria</taxon>
        <taxon>Bacillati</taxon>
        <taxon>Bacillota</taxon>
        <taxon>Bacilli</taxon>
        <taxon>Bacillales</taxon>
        <taxon>Staphylococcaceae</taxon>
        <taxon>Aliicoccus</taxon>
    </lineage>
</organism>
<keyword evidence="1" id="KW-0812">Transmembrane</keyword>
<dbReference type="Proteomes" id="UP000763505">
    <property type="component" value="Unassembled WGS sequence"/>
</dbReference>
<feature type="transmembrane region" description="Helical" evidence="1">
    <location>
        <begin position="335"/>
        <end position="360"/>
    </location>
</feature>
<feature type="transmembrane region" description="Helical" evidence="1">
    <location>
        <begin position="108"/>
        <end position="133"/>
    </location>
</feature>
<protein>
    <recommendedName>
        <fullName evidence="4">ABC-2 type transport system permease protein</fullName>
    </recommendedName>
</protein>
<evidence type="ECO:0008006" key="4">
    <source>
        <dbReference type="Google" id="ProtNLM"/>
    </source>
</evidence>
<feature type="transmembrane region" description="Helical" evidence="1">
    <location>
        <begin position="300"/>
        <end position="323"/>
    </location>
</feature>
<evidence type="ECO:0000313" key="2">
    <source>
        <dbReference type="EMBL" id="HJE20371.1"/>
    </source>
</evidence>
<gene>
    <name evidence="2" type="ORF">K8V35_08465</name>
</gene>
<proteinExistence type="predicted"/>
<keyword evidence="1" id="KW-1133">Transmembrane helix</keyword>
<feature type="transmembrane region" description="Helical" evidence="1">
    <location>
        <begin position="20"/>
        <end position="40"/>
    </location>
</feature>
<feature type="transmembrane region" description="Helical" evidence="1">
    <location>
        <begin position="243"/>
        <end position="261"/>
    </location>
</feature>
<feature type="transmembrane region" description="Helical" evidence="1">
    <location>
        <begin position="68"/>
        <end position="88"/>
    </location>
</feature>
<evidence type="ECO:0000313" key="3">
    <source>
        <dbReference type="Proteomes" id="UP000763505"/>
    </source>
</evidence>
<name>A0A921DY46_9STAP</name>
<reference evidence="2" key="1">
    <citation type="journal article" date="2021" name="PeerJ">
        <title>Extensive microbial diversity within the chicken gut microbiome revealed by metagenomics and culture.</title>
        <authorList>
            <person name="Gilroy R."/>
            <person name="Ravi A."/>
            <person name="Getino M."/>
            <person name="Pursley I."/>
            <person name="Horton D.L."/>
            <person name="Alikhan N.F."/>
            <person name="Baker D."/>
            <person name="Gharbi K."/>
            <person name="Hall N."/>
            <person name="Watson M."/>
            <person name="Adriaenssens E.M."/>
            <person name="Foster-Nyarko E."/>
            <person name="Jarju S."/>
            <person name="Secka A."/>
            <person name="Antonio M."/>
            <person name="Oren A."/>
            <person name="Chaudhuri R.R."/>
            <person name="La Ragione R."/>
            <person name="Hildebrand F."/>
            <person name="Pallen M.J."/>
        </authorList>
    </citation>
    <scope>NUCLEOTIDE SEQUENCE</scope>
    <source>
        <strain evidence="2">6019</strain>
    </source>
</reference>
<feature type="transmembrane region" description="Helical" evidence="1">
    <location>
        <begin position="179"/>
        <end position="204"/>
    </location>
</feature>
<keyword evidence="1" id="KW-0472">Membrane</keyword>
<sequence length="688" mass="79267">MKSKTLFWNKSLVRYFFNNIVWLALIYFIGLLLIHIPALITQSNHMEHLSGQEGFAVDIIAYFRQVSAVQYVFTLVIVTIIAITQFDYKNHEASSDFIHALPIKRTHILTQGIIVGMSILFILTAIVGLIIYLLTFGLVFDLPFSEIVKWILYSWYVIFVTYSFTLFVGMFVKRAVLQAIFTAAMMLLPYITWVLSQFAATMLFNGVTIFTPLETRGIDQFFESTAFPMHIVTSLYTGYGTSIIFWILFATVLIVATYFLYNRHHVERTEQAFYFKWLHILLSAWLSTLGMLVFGSFMSIVFGNIFVTIASYMLGLALAYLIVEMILQFTPRTKLSVNSMIATAVFAIVFWIVFIISWHIHFTTIPDLEDIDAAYINDSSYQHYNYIELQNAGIINENYGLSTKQSDIEFFHNVHKEILEDRSNIFSFISNGWQNSVVSNEVNITYRLNNGDVLHRTFFLDNEEDLYVEIIDRMSPSNIIDGIIKPEAVTQISITTYADTLYFEGDNSVEFVENLQAADERDQLPISRIPNYLKPMLYADISFDVDGYHYWIGDQRISNLDIYNRAIQDALLERQEADNIPIAESIGLTYSEDIYVANVSNDLDEFIEAVNNETVQDVFETYDFEQAEDEILEDLFDKVNDAAFDGNGELVLLYVPVYASDYETVEPLEDFYESPFDHTRLNILVLED</sequence>
<reference evidence="2" key="2">
    <citation type="submission" date="2021-09" db="EMBL/GenBank/DDBJ databases">
        <authorList>
            <person name="Gilroy R."/>
        </authorList>
    </citation>
    <scope>NUCLEOTIDE SEQUENCE</scope>
    <source>
        <strain evidence="2">6019</strain>
    </source>
</reference>
<dbReference type="AlphaFoldDB" id="A0A921DY46"/>
<comment type="caution">
    <text evidence="2">The sequence shown here is derived from an EMBL/GenBank/DDBJ whole genome shotgun (WGS) entry which is preliminary data.</text>
</comment>
<accession>A0A921DY46</accession>
<dbReference type="EMBL" id="DYYI01000093">
    <property type="protein sequence ID" value="HJE20371.1"/>
    <property type="molecule type" value="Genomic_DNA"/>
</dbReference>
<feature type="transmembrane region" description="Helical" evidence="1">
    <location>
        <begin position="273"/>
        <end position="294"/>
    </location>
</feature>
<feature type="transmembrane region" description="Helical" evidence="1">
    <location>
        <begin position="153"/>
        <end position="172"/>
    </location>
</feature>